<reference evidence="1" key="2">
    <citation type="journal article" date="2015" name="Fish Shellfish Immunol.">
        <title>Early steps in the European eel (Anguilla anguilla)-Vibrio vulnificus interaction in the gills: Role of the RtxA13 toxin.</title>
        <authorList>
            <person name="Callol A."/>
            <person name="Pajuelo D."/>
            <person name="Ebbesson L."/>
            <person name="Teles M."/>
            <person name="MacKenzie S."/>
            <person name="Amaro C."/>
        </authorList>
    </citation>
    <scope>NUCLEOTIDE SEQUENCE</scope>
</reference>
<organism evidence="1">
    <name type="scientific">Anguilla anguilla</name>
    <name type="common">European freshwater eel</name>
    <name type="synonym">Muraena anguilla</name>
    <dbReference type="NCBI Taxonomy" id="7936"/>
    <lineage>
        <taxon>Eukaryota</taxon>
        <taxon>Metazoa</taxon>
        <taxon>Chordata</taxon>
        <taxon>Craniata</taxon>
        <taxon>Vertebrata</taxon>
        <taxon>Euteleostomi</taxon>
        <taxon>Actinopterygii</taxon>
        <taxon>Neopterygii</taxon>
        <taxon>Teleostei</taxon>
        <taxon>Anguilliformes</taxon>
        <taxon>Anguillidae</taxon>
        <taxon>Anguilla</taxon>
    </lineage>
</organism>
<evidence type="ECO:0000313" key="1">
    <source>
        <dbReference type="EMBL" id="JAH67140.1"/>
    </source>
</evidence>
<name>A0A0E9UPI4_ANGAN</name>
<accession>A0A0E9UPI4</accession>
<protein>
    <submittedName>
        <fullName evidence="1">Uncharacterized protein</fullName>
    </submittedName>
</protein>
<dbReference type="EMBL" id="GBXM01041437">
    <property type="protein sequence ID" value="JAH67140.1"/>
    <property type="molecule type" value="Transcribed_RNA"/>
</dbReference>
<dbReference type="AlphaFoldDB" id="A0A0E9UPI4"/>
<reference evidence="1" key="1">
    <citation type="submission" date="2014-11" db="EMBL/GenBank/DDBJ databases">
        <authorList>
            <person name="Amaro Gonzalez C."/>
        </authorList>
    </citation>
    <scope>NUCLEOTIDE SEQUENCE</scope>
</reference>
<proteinExistence type="predicted"/>
<sequence>MGERGGILQSCLHGTITRWELLAVVATVQRFKTYPNCHDFKVHTDFCCIPLD</sequence>